<dbReference type="OrthoDB" id="10052321at2759"/>
<evidence type="ECO:0000313" key="1">
    <source>
        <dbReference type="EMBL" id="POS87240.1"/>
    </source>
</evidence>
<protein>
    <submittedName>
        <fullName evidence="1">Uncharacterized protein</fullName>
    </submittedName>
</protein>
<dbReference type="Proteomes" id="UP000237438">
    <property type="component" value="Unassembled WGS sequence"/>
</dbReference>
<dbReference type="PANTHER" id="PTHR28158">
    <property type="entry name" value="37S RIBOSOMAL PROTEIN S35, MITOCHONDRIAL"/>
    <property type="match status" value="1"/>
</dbReference>
<dbReference type="Pfam" id="PF12298">
    <property type="entry name" value="Bot1p"/>
    <property type="match status" value="2"/>
</dbReference>
<organism evidence="1 2">
    <name type="scientific">Erysiphe pulchra</name>
    <dbReference type="NCBI Taxonomy" id="225359"/>
    <lineage>
        <taxon>Eukaryota</taxon>
        <taxon>Fungi</taxon>
        <taxon>Dikarya</taxon>
        <taxon>Ascomycota</taxon>
        <taxon>Pezizomycotina</taxon>
        <taxon>Leotiomycetes</taxon>
        <taxon>Erysiphales</taxon>
        <taxon>Erysiphaceae</taxon>
        <taxon>Erysiphe</taxon>
    </lineage>
</organism>
<sequence>MSILLQWIPRPPLPAFLRKITKSKDSCRSFSSSIQLCRQVRMRREMFKWLNRVGKNLQEPINDSTNYLSAYSVSGNLRRVEERTVEHLRKVEEIRTLIKENPDIKEEKQNELSRLEEQYLMESRKIPAPTRRDMMPFPANKDFVSEPVLGPWLQNEIWADVTVRGMTVKEVSSLRGVEMSRVAAVVRLLEVEKAWKEQGKEMADKYAETLVEMLPYTGKTALLNWSEEDEQALKEARLNATMAAQREVKEREDENTRRKIASLSLLPPAQPKIPSDIDLKRNIIENRRRAPHESINDLPVLKVTGSQLWLPVSESRRFTRTDAARAFDENLQPADKRVPHPELTQIHKEYLTGKNLNERTILQENRAELERQKMTHRRVKEAQRENSIKKVTNKRGVVFRFQEINVNAIGKDGRGTKGIGYRYGVPSMDRSKGNIKIPQHALVPPRHMPVYKFRNFQKA</sequence>
<name>A0A2S4PYX1_9PEZI</name>
<evidence type="ECO:0000313" key="2">
    <source>
        <dbReference type="Proteomes" id="UP000237438"/>
    </source>
</evidence>
<dbReference type="InterPro" id="IPR021036">
    <property type="entry name" value="Ribosomal_mS45"/>
</dbReference>
<reference evidence="1 2" key="1">
    <citation type="submission" date="2017-10" db="EMBL/GenBank/DDBJ databases">
        <title>Development of genomic resources for the powdery mildew, Erysiphe pulchra.</title>
        <authorList>
            <person name="Wadl P.A."/>
            <person name="Mack B.M."/>
            <person name="Moore G."/>
            <person name="Beltz S.B."/>
        </authorList>
    </citation>
    <scope>NUCLEOTIDE SEQUENCE [LARGE SCALE GENOMIC DNA]</scope>
    <source>
        <strain evidence="1">Cflorida</strain>
    </source>
</reference>
<keyword evidence="2" id="KW-1185">Reference proteome</keyword>
<proteinExistence type="predicted"/>
<dbReference type="GO" id="GO:0003735">
    <property type="term" value="F:structural constituent of ribosome"/>
    <property type="evidence" value="ECO:0007669"/>
    <property type="project" value="TreeGrafter"/>
</dbReference>
<gene>
    <name evidence="1" type="ORF">EPUL_001455</name>
</gene>
<dbReference type="EMBL" id="PEDP01000165">
    <property type="protein sequence ID" value="POS87240.1"/>
    <property type="molecule type" value="Genomic_DNA"/>
</dbReference>
<dbReference type="AlphaFoldDB" id="A0A2S4PYX1"/>
<comment type="caution">
    <text evidence="1">The sequence shown here is derived from an EMBL/GenBank/DDBJ whole genome shotgun (WGS) entry which is preliminary data.</text>
</comment>
<accession>A0A2S4PYX1</accession>
<dbReference type="GO" id="GO:0005763">
    <property type="term" value="C:mitochondrial small ribosomal subunit"/>
    <property type="evidence" value="ECO:0007669"/>
    <property type="project" value="TreeGrafter"/>
</dbReference>
<dbReference type="GO" id="GO:0032543">
    <property type="term" value="P:mitochondrial translation"/>
    <property type="evidence" value="ECO:0007669"/>
    <property type="project" value="TreeGrafter"/>
</dbReference>
<dbReference type="STRING" id="225359.A0A2S4PYX1"/>
<dbReference type="PANTHER" id="PTHR28158:SF1">
    <property type="entry name" value="SMALL RIBOSOMAL SUBUNIT PROTEIN MS45"/>
    <property type="match status" value="1"/>
</dbReference>